<comment type="similarity">
    <text evidence="1">Belongs to the ParA family. MinD subfamily.</text>
</comment>
<name>A0A484W4R6_9ENTR</name>
<evidence type="ECO:0000256" key="1">
    <source>
        <dbReference type="ARBA" id="ARBA00010257"/>
    </source>
</evidence>
<evidence type="ECO:0000256" key="4">
    <source>
        <dbReference type="ARBA" id="ARBA00022741"/>
    </source>
</evidence>
<comment type="subunit">
    <text evidence="2">Interacts with MinC and FtsZ.</text>
</comment>
<dbReference type="Pfam" id="PF13614">
    <property type="entry name" value="AAA_31"/>
    <property type="match status" value="1"/>
</dbReference>
<dbReference type="GO" id="GO:0005524">
    <property type="term" value="F:ATP binding"/>
    <property type="evidence" value="ECO:0007669"/>
    <property type="project" value="UniProtKB-KW"/>
</dbReference>
<dbReference type="PANTHER" id="PTHR43384">
    <property type="entry name" value="SEPTUM SITE-DETERMINING PROTEIN MIND HOMOLOG, CHLOROPLASTIC-RELATED"/>
    <property type="match status" value="1"/>
</dbReference>
<sequence>MARIIVVTSGKGGVGKTTSSAAIATGLAQKGKKTVVIDFDIGLRNLDLIMGCERRVVYDFVNVIQGDATLNQALIKDKRTENLYILPASQTRDKDALTREGVEKVLDELKKMEFDFVVCDSPAGIETGALMALYFADEAIITTNPEVSSVRDSDRILGILASKSRRAENGQEPIKEHLLLTRYNPGRVSKGDMLSMEDVLEILRIQTGWRYSGRSVRITRV</sequence>
<dbReference type="CDD" id="cd02036">
    <property type="entry name" value="MinD"/>
    <property type="match status" value="1"/>
</dbReference>
<dbReference type="Proteomes" id="UP000351155">
    <property type="component" value="Unassembled WGS sequence"/>
</dbReference>
<dbReference type="FunFam" id="3.40.50.300:FF:000068">
    <property type="entry name" value="Site-determining protein"/>
    <property type="match status" value="1"/>
</dbReference>
<dbReference type="InterPro" id="IPR010223">
    <property type="entry name" value="MinD"/>
</dbReference>
<evidence type="ECO:0000313" key="9">
    <source>
        <dbReference type="EMBL" id="VFS06630.1"/>
    </source>
</evidence>
<accession>A0A484W4R6</accession>
<dbReference type="EMBL" id="CAADIW010000002">
    <property type="protein sequence ID" value="VFS06630.1"/>
    <property type="molecule type" value="Genomic_DNA"/>
</dbReference>
<dbReference type="GO" id="GO:0051782">
    <property type="term" value="P:negative regulation of cell division"/>
    <property type="evidence" value="ECO:0007669"/>
    <property type="project" value="TreeGrafter"/>
</dbReference>
<evidence type="ECO:0000256" key="7">
    <source>
        <dbReference type="ARBA" id="ARBA00032845"/>
    </source>
</evidence>
<dbReference type="PANTHER" id="PTHR43384:SF6">
    <property type="entry name" value="SEPTUM SITE-DETERMINING PROTEIN MIND HOMOLOG, CHLOROPLASTIC"/>
    <property type="match status" value="1"/>
</dbReference>
<dbReference type="InterPro" id="IPR050625">
    <property type="entry name" value="ParA/MinD_ATPase"/>
</dbReference>
<keyword evidence="4" id="KW-0547">Nucleotide-binding</keyword>
<dbReference type="SUPFAM" id="SSF52540">
    <property type="entry name" value="P-loop containing nucleoside triphosphate hydrolases"/>
    <property type="match status" value="1"/>
</dbReference>
<dbReference type="AlphaFoldDB" id="A0A484W4R6"/>
<dbReference type="Gene3D" id="3.40.50.300">
    <property type="entry name" value="P-loop containing nucleotide triphosphate hydrolases"/>
    <property type="match status" value="1"/>
</dbReference>
<protein>
    <recommendedName>
        <fullName evidence="3">Septum site-determining protein MinD</fullName>
    </recommendedName>
    <alternativeName>
        <fullName evidence="7">Cell division inhibitor MinD</fullName>
    </alternativeName>
</protein>
<evidence type="ECO:0000256" key="3">
    <source>
        <dbReference type="ARBA" id="ARBA00016887"/>
    </source>
</evidence>
<gene>
    <name evidence="9" type="primary">minD_2</name>
    <name evidence="9" type="ORF">NCTC12126_00212</name>
</gene>
<reference evidence="9 10" key="1">
    <citation type="submission" date="2019-03" db="EMBL/GenBank/DDBJ databases">
        <authorList>
            <consortium name="Pathogen Informatics"/>
        </authorList>
    </citation>
    <scope>NUCLEOTIDE SEQUENCE [LARGE SCALE GENOMIC DNA]</scope>
    <source>
        <strain evidence="9 10">NCTC12126</strain>
    </source>
</reference>
<dbReference type="NCBIfam" id="TIGR01968">
    <property type="entry name" value="minD_bact"/>
    <property type="match status" value="1"/>
</dbReference>
<feature type="domain" description="AAA" evidence="8">
    <location>
        <begin position="3"/>
        <end position="151"/>
    </location>
</feature>
<comment type="function">
    <text evidence="6">ATPase required for the correct placement of the division site. Cell division inhibitors MinC and MinD act in concert to form an inhibitor capable of blocking formation of the polar Z ring septums. Rapidly oscillates between the poles of the cell to destabilize FtsZ filaments that have formed before they mature into polar Z rings.</text>
</comment>
<evidence type="ECO:0000256" key="2">
    <source>
        <dbReference type="ARBA" id="ARBA00011626"/>
    </source>
</evidence>
<evidence type="ECO:0000259" key="8">
    <source>
        <dbReference type="Pfam" id="PF13614"/>
    </source>
</evidence>
<proteinExistence type="inferred from homology"/>
<dbReference type="GO" id="GO:0032506">
    <property type="term" value="P:cytokinetic process"/>
    <property type="evidence" value="ECO:0007669"/>
    <property type="project" value="UniProtKB-ARBA"/>
</dbReference>
<evidence type="ECO:0000256" key="5">
    <source>
        <dbReference type="ARBA" id="ARBA00022840"/>
    </source>
</evidence>
<dbReference type="GO" id="GO:0016887">
    <property type="term" value="F:ATP hydrolysis activity"/>
    <property type="evidence" value="ECO:0007669"/>
    <property type="project" value="InterPro"/>
</dbReference>
<dbReference type="GO" id="GO:0005829">
    <property type="term" value="C:cytosol"/>
    <property type="evidence" value="ECO:0007669"/>
    <property type="project" value="TreeGrafter"/>
</dbReference>
<organism evidence="9 10">
    <name type="scientific">Enterobacter cancerogenus</name>
    <dbReference type="NCBI Taxonomy" id="69218"/>
    <lineage>
        <taxon>Bacteria</taxon>
        <taxon>Pseudomonadati</taxon>
        <taxon>Pseudomonadota</taxon>
        <taxon>Gammaproteobacteria</taxon>
        <taxon>Enterobacterales</taxon>
        <taxon>Enterobacteriaceae</taxon>
        <taxon>Enterobacter</taxon>
        <taxon>Enterobacter cloacae complex</taxon>
    </lineage>
</organism>
<keyword evidence="5" id="KW-0067">ATP-binding</keyword>
<evidence type="ECO:0000256" key="6">
    <source>
        <dbReference type="ARBA" id="ARBA00025436"/>
    </source>
</evidence>
<dbReference type="GO" id="GO:0009898">
    <property type="term" value="C:cytoplasmic side of plasma membrane"/>
    <property type="evidence" value="ECO:0007669"/>
    <property type="project" value="TreeGrafter"/>
</dbReference>
<dbReference type="InterPro" id="IPR025669">
    <property type="entry name" value="AAA_dom"/>
</dbReference>
<dbReference type="InterPro" id="IPR027417">
    <property type="entry name" value="P-loop_NTPase"/>
</dbReference>
<evidence type="ECO:0000313" key="10">
    <source>
        <dbReference type="Proteomes" id="UP000351155"/>
    </source>
</evidence>